<gene>
    <name evidence="2" type="primary">54</name>
    <name evidence="2" type="ORF">PBI_GOLDEN_54</name>
</gene>
<dbReference type="OrthoDB" id="8994at10239"/>
<evidence type="ECO:0000259" key="1">
    <source>
        <dbReference type="Pfam" id="PF18723"/>
    </source>
</evidence>
<reference evidence="2 3" key="1">
    <citation type="submission" date="2018-02" db="EMBL/GenBank/DDBJ databases">
        <authorList>
            <person name="Ashman T.L."/>
            <person name="Iles K.S."/>
            <person name="Zack K.M."/>
            <person name="Garlena R.A."/>
            <person name="Russell D.A."/>
            <person name="Pope W.H."/>
            <person name="Jacobs-Sera D."/>
            <person name="Hatfull G.F."/>
        </authorList>
    </citation>
    <scope>NUCLEOTIDE SEQUENCE [LARGE SCALE GENOMIC DNA]</scope>
</reference>
<feature type="domain" description="5-hmdU DNA kinase helical" evidence="1">
    <location>
        <begin position="6"/>
        <end position="262"/>
    </location>
</feature>
<evidence type="ECO:0000313" key="3">
    <source>
        <dbReference type="Proteomes" id="UP000241292"/>
    </source>
</evidence>
<dbReference type="InterPro" id="IPR040684">
    <property type="entry name" value="HMUDK_hel"/>
</dbReference>
<dbReference type="KEGG" id="vg:40101035"/>
<keyword evidence="3" id="KW-1185">Reference proteome</keyword>
<proteinExistence type="predicted"/>
<organism evidence="2 3">
    <name type="scientific">Microbacterium phage Golden</name>
    <dbReference type="NCBI Taxonomy" id="2099624"/>
    <lineage>
        <taxon>Viruses</taxon>
        <taxon>Duplodnaviria</taxon>
        <taxon>Heunggongvirae</taxon>
        <taxon>Uroviricota</taxon>
        <taxon>Caudoviricetes</taxon>
        <taxon>Kojivirus</taxon>
        <taxon>Kojivirus golden</taxon>
    </lineage>
</organism>
<name>A0A2P1CEZ5_9CAUD</name>
<dbReference type="EMBL" id="MG925343">
    <property type="protein sequence ID" value="AVJ49801.1"/>
    <property type="molecule type" value="Genomic_DNA"/>
</dbReference>
<accession>A0A2P1CEZ5</accession>
<evidence type="ECO:0000313" key="2">
    <source>
        <dbReference type="EMBL" id="AVJ49801.1"/>
    </source>
</evidence>
<dbReference type="RefSeq" id="YP_009624195.1">
    <property type="nucleotide sequence ID" value="NC_042117.1"/>
</dbReference>
<dbReference type="Pfam" id="PF18723">
    <property type="entry name" value="HMUDK_hel"/>
    <property type="match status" value="1"/>
</dbReference>
<sequence>MPDYTINDVIRFARQRHRAYLGREVTDPIVQTQKFTNVFRVLDRGSQYLLRLMNVYEDPRDRVALSYFYRQVNRPDTMDAIIAANEGFVPDFEQITDPAWYDDVIQPVVEARPGAFLNGAYIILIKPGDSRGTVPKMQEMFPGAADHLARVADEGKLATRVALLQKTPGLGPFLAMQIATDMGYCEGEPDQENTFVLAGPGSRKGVGFLLGKTSASPAEAQHVISTFPVDKLPPLPRSNGRPASWMDIQNVFCEFSKYARFKNQGRVGKQPYQRKGKYRVKIPSQFVLED</sequence>
<dbReference type="GeneID" id="40101035"/>
<dbReference type="Proteomes" id="UP000241292">
    <property type="component" value="Segment"/>
</dbReference>
<protein>
    <recommendedName>
        <fullName evidence="1">5-hmdU DNA kinase helical domain-containing protein</fullName>
    </recommendedName>
</protein>